<dbReference type="Proteomes" id="UP000265366">
    <property type="component" value="Unassembled WGS sequence"/>
</dbReference>
<dbReference type="PANTHER" id="PTHR38599">
    <property type="entry name" value="CUPIN DOMAIN PROTEIN (AFU_ORTHOLOGUE AFUA_3G13620)"/>
    <property type="match status" value="1"/>
</dbReference>
<dbReference type="AlphaFoldDB" id="A0A3A1PDH7"/>
<dbReference type="InterPro" id="IPR011051">
    <property type="entry name" value="RmlC_Cupin_sf"/>
</dbReference>
<dbReference type="RefSeq" id="WP_119591581.1">
    <property type="nucleotide sequence ID" value="NZ_QXFM01000017.1"/>
</dbReference>
<gene>
    <name evidence="3" type="ORF">D2V17_02570</name>
</gene>
<keyword evidence="4" id="KW-1185">Reference proteome</keyword>
<evidence type="ECO:0000259" key="2">
    <source>
        <dbReference type="Pfam" id="PF07883"/>
    </source>
</evidence>
<evidence type="ECO:0000313" key="4">
    <source>
        <dbReference type="Proteomes" id="UP000265366"/>
    </source>
</evidence>
<dbReference type="EMBL" id="QXFM01000017">
    <property type="protein sequence ID" value="RIV91839.1"/>
    <property type="molecule type" value="Genomic_DNA"/>
</dbReference>
<feature type="chain" id="PRO_5017180840" evidence="1">
    <location>
        <begin position="27"/>
        <end position="140"/>
    </location>
</feature>
<feature type="signal peptide" evidence="1">
    <location>
        <begin position="1"/>
        <end position="26"/>
    </location>
</feature>
<accession>A0A3A1PDH7</accession>
<evidence type="ECO:0000313" key="3">
    <source>
        <dbReference type="EMBL" id="RIV91839.1"/>
    </source>
</evidence>
<organism evidence="3 4">
    <name type="scientific">Aurantiacibacter xanthus</name>
    <dbReference type="NCBI Taxonomy" id="1784712"/>
    <lineage>
        <taxon>Bacteria</taxon>
        <taxon>Pseudomonadati</taxon>
        <taxon>Pseudomonadota</taxon>
        <taxon>Alphaproteobacteria</taxon>
        <taxon>Sphingomonadales</taxon>
        <taxon>Erythrobacteraceae</taxon>
        <taxon>Aurantiacibacter</taxon>
    </lineage>
</organism>
<dbReference type="Pfam" id="PF07883">
    <property type="entry name" value="Cupin_2"/>
    <property type="match status" value="1"/>
</dbReference>
<dbReference type="InterPro" id="IPR013096">
    <property type="entry name" value="Cupin_2"/>
</dbReference>
<protein>
    <submittedName>
        <fullName evidence="3">Cupin domain-containing protein</fullName>
    </submittedName>
</protein>
<name>A0A3A1PDH7_9SPHN</name>
<dbReference type="SUPFAM" id="SSF51182">
    <property type="entry name" value="RmlC-like cupins"/>
    <property type="match status" value="1"/>
</dbReference>
<sequence>MPAAIRTRLSLPLLAVALAASSAGFAQEAAPQAGWTPPIGPNPVFDTEPAAAPGHRLIVTDLNLGPDAVGEPHSHPWEEFLYVIEGQALVGLPGAEPLAVSPGETFVIPPRVVHTPKAGPEGVRAIVVRVHLADDPVTLP</sequence>
<dbReference type="PANTHER" id="PTHR38599:SF1">
    <property type="entry name" value="CUPIN DOMAIN PROTEIN (AFU_ORTHOLOGUE AFUA_3G13620)"/>
    <property type="match status" value="1"/>
</dbReference>
<keyword evidence="1" id="KW-0732">Signal</keyword>
<dbReference type="InterPro" id="IPR014710">
    <property type="entry name" value="RmlC-like_jellyroll"/>
</dbReference>
<dbReference type="Gene3D" id="2.60.120.10">
    <property type="entry name" value="Jelly Rolls"/>
    <property type="match status" value="1"/>
</dbReference>
<dbReference type="OrthoDB" id="9793521at2"/>
<reference evidence="3 4" key="1">
    <citation type="submission" date="2018-08" db="EMBL/GenBank/DDBJ databases">
        <title>Erythrobacter zhengii sp.nov., a bacterium isolated from deep-sea sediment.</title>
        <authorList>
            <person name="Fang C."/>
            <person name="Wu Y.-H."/>
            <person name="Sun C."/>
            <person name="Wang H."/>
            <person name="Cheng H."/>
            <person name="Meng F.-X."/>
            <person name="Wang C.-S."/>
            <person name="Xu X.-W."/>
        </authorList>
    </citation>
    <scope>NUCLEOTIDE SEQUENCE [LARGE SCALE GENOMIC DNA]</scope>
    <source>
        <strain evidence="3 4">CCTCC AB 2015396</strain>
    </source>
</reference>
<proteinExistence type="predicted"/>
<evidence type="ECO:0000256" key="1">
    <source>
        <dbReference type="SAM" id="SignalP"/>
    </source>
</evidence>
<comment type="caution">
    <text evidence="3">The sequence shown here is derived from an EMBL/GenBank/DDBJ whole genome shotgun (WGS) entry which is preliminary data.</text>
</comment>
<feature type="domain" description="Cupin type-2" evidence="2">
    <location>
        <begin position="64"/>
        <end position="128"/>
    </location>
</feature>